<dbReference type="GO" id="GO:0003676">
    <property type="term" value="F:nucleic acid binding"/>
    <property type="evidence" value="ECO:0007669"/>
    <property type="project" value="InterPro"/>
</dbReference>
<organism evidence="3 4">
    <name type="scientific">Paenimyroides marinum</name>
    <dbReference type="NCBI Taxonomy" id="1159016"/>
    <lineage>
        <taxon>Bacteria</taxon>
        <taxon>Pseudomonadati</taxon>
        <taxon>Bacteroidota</taxon>
        <taxon>Flavobacteriia</taxon>
        <taxon>Flavobacteriales</taxon>
        <taxon>Flavobacteriaceae</taxon>
        <taxon>Paenimyroides</taxon>
    </lineage>
</organism>
<dbReference type="OrthoDB" id="1493235at2"/>
<dbReference type="Proteomes" id="UP000199634">
    <property type="component" value="Unassembled WGS sequence"/>
</dbReference>
<dbReference type="STRING" id="1159016.SAMN02927937_01764"/>
<accession>A0A1H6L9C3</accession>
<dbReference type="Gene3D" id="2.40.50.140">
    <property type="entry name" value="Nucleic acid-binding proteins"/>
    <property type="match status" value="1"/>
</dbReference>
<evidence type="ECO:0000256" key="1">
    <source>
        <dbReference type="SAM" id="MobiDB-lite"/>
    </source>
</evidence>
<dbReference type="GO" id="GO:0005829">
    <property type="term" value="C:cytosol"/>
    <property type="evidence" value="ECO:0007669"/>
    <property type="project" value="UniProtKB-ARBA"/>
</dbReference>
<evidence type="ECO:0000313" key="4">
    <source>
        <dbReference type="Proteomes" id="UP000199634"/>
    </source>
</evidence>
<name>A0A1H6L9C3_9FLAO</name>
<gene>
    <name evidence="3" type="ORF">SAMN02927937_01764</name>
</gene>
<proteinExistence type="predicted"/>
<dbReference type="SMART" id="SM00357">
    <property type="entry name" value="CSP"/>
    <property type="match status" value="1"/>
</dbReference>
<feature type="region of interest" description="Disordered" evidence="1">
    <location>
        <begin position="1"/>
        <end position="39"/>
    </location>
</feature>
<sequence>MADSFSKKENNKKKTKRLQDKQSRREDRKSNNNKGKSLDDMIVYVDVNGNFTSVPPHLQNRDEDLAAAKKSRSTVDAEDTVCSGTVTYTNEKGYGFITEDKTGENIFFHQGQISQPVSKHDKVSFTKESTLKGDRAINIIKK</sequence>
<dbReference type="Pfam" id="PF00313">
    <property type="entry name" value="CSD"/>
    <property type="match status" value="1"/>
</dbReference>
<protein>
    <submittedName>
        <fullName evidence="3">Cold shock protein, CspA family</fullName>
    </submittedName>
</protein>
<dbReference type="PROSITE" id="PS51857">
    <property type="entry name" value="CSD_2"/>
    <property type="match status" value="1"/>
</dbReference>
<dbReference type="InterPro" id="IPR012340">
    <property type="entry name" value="NA-bd_OB-fold"/>
</dbReference>
<reference evidence="3 4" key="1">
    <citation type="submission" date="2016-10" db="EMBL/GenBank/DDBJ databases">
        <authorList>
            <person name="de Groot N.N."/>
        </authorList>
    </citation>
    <scope>NUCLEOTIDE SEQUENCE [LARGE SCALE GENOMIC DNA]</scope>
    <source>
        <strain evidence="3 4">CGMCC 1.10825</strain>
    </source>
</reference>
<keyword evidence="4" id="KW-1185">Reference proteome</keyword>
<feature type="compositionally biased region" description="Basic and acidic residues" evidence="1">
    <location>
        <begin position="17"/>
        <end position="30"/>
    </location>
</feature>
<feature type="domain" description="CSD" evidence="2">
    <location>
        <begin position="81"/>
        <end position="141"/>
    </location>
</feature>
<dbReference type="InterPro" id="IPR002059">
    <property type="entry name" value="CSP_DNA-bd"/>
</dbReference>
<evidence type="ECO:0000313" key="3">
    <source>
        <dbReference type="EMBL" id="SEH85118.1"/>
    </source>
</evidence>
<dbReference type="SUPFAM" id="SSF50249">
    <property type="entry name" value="Nucleic acid-binding proteins"/>
    <property type="match status" value="1"/>
</dbReference>
<dbReference type="InterPro" id="IPR011129">
    <property type="entry name" value="CSD"/>
</dbReference>
<dbReference type="EMBL" id="FNXE01000023">
    <property type="protein sequence ID" value="SEH85118.1"/>
    <property type="molecule type" value="Genomic_DNA"/>
</dbReference>
<dbReference type="AlphaFoldDB" id="A0A1H6L9C3"/>
<dbReference type="CDD" id="cd04458">
    <property type="entry name" value="CSP_CDS"/>
    <property type="match status" value="1"/>
</dbReference>
<dbReference type="RefSeq" id="WP_091099170.1">
    <property type="nucleotide sequence ID" value="NZ_FNXE01000023.1"/>
</dbReference>
<evidence type="ECO:0000259" key="2">
    <source>
        <dbReference type="PROSITE" id="PS51857"/>
    </source>
</evidence>